<proteinExistence type="predicted"/>
<comment type="caution">
    <text evidence="1">The sequence shown here is derived from an EMBL/GenBank/DDBJ whole genome shotgun (WGS) entry which is preliminary data.</text>
</comment>
<protein>
    <recommendedName>
        <fullName evidence="2">TIR domain-containing protein</fullName>
    </recommendedName>
</protein>
<evidence type="ECO:0000313" key="1">
    <source>
        <dbReference type="EMBL" id="KKN62102.1"/>
    </source>
</evidence>
<evidence type="ECO:0008006" key="2">
    <source>
        <dbReference type="Google" id="ProtNLM"/>
    </source>
</evidence>
<name>A0A0F9SIH2_9ZZZZ</name>
<dbReference type="AlphaFoldDB" id="A0A0F9SIH2"/>
<accession>A0A0F9SIH2</accession>
<organism evidence="1">
    <name type="scientific">marine sediment metagenome</name>
    <dbReference type="NCBI Taxonomy" id="412755"/>
    <lineage>
        <taxon>unclassified sequences</taxon>
        <taxon>metagenomes</taxon>
        <taxon>ecological metagenomes</taxon>
    </lineage>
</organism>
<sequence>MIFISHSRWDDSIAQSICDYLENHEIECGLDHWEEIILNEGKK</sequence>
<dbReference type="EMBL" id="LAZR01000635">
    <property type="protein sequence ID" value="KKN62102.1"/>
    <property type="molecule type" value="Genomic_DNA"/>
</dbReference>
<reference evidence="1" key="1">
    <citation type="journal article" date="2015" name="Nature">
        <title>Complex archaea that bridge the gap between prokaryotes and eukaryotes.</title>
        <authorList>
            <person name="Spang A."/>
            <person name="Saw J.H."/>
            <person name="Jorgensen S.L."/>
            <person name="Zaremba-Niedzwiedzka K."/>
            <person name="Martijn J."/>
            <person name="Lind A.E."/>
            <person name="van Eijk R."/>
            <person name="Schleper C."/>
            <person name="Guy L."/>
            <person name="Ettema T.J."/>
        </authorList>
    </citation>
    <scope>NUCLEOTIDE SEQUENCE</scope>
</reference>
<gene>
    <name evidence="1" type="ORF">LCGC14_0515440</name>
</gene>